<dbReference type="GeneID" id="19159491"/>
<keyword evidence="4" id="KW-0539">Nucleus</keyword>
<dbReference type="Pfam" id="PF00172">
    <property type="entry name" value="Zn_clus"/>
    <property type="match status" value="1"/>
</dbReference>
<sequence>MTLELQTSLSTDSSLDNTSLGSWDFVPELTTTATEPAPPERGNGNSNGDNWERHPQAHRTRTLAPNLTRRSHKKSRGGCYSCKSRKIKCGEQKPACGSCAIKGLNCTYPTEPVKRQSSSSARGNDRTSTTSHTLAVLRRNPTTGPSFSANETAFGSGGGAEGRTFSMLDMRFFHHFLTIAYPHLPVGNDTVWVHEIPQFAERHGYLMHAILSLGASHLSRLTGVDYRRESLVHRGQAIAGLNQALSQWQTARRYGESDAMLAACYALTFQALYMGDGLADFVTMVRGCALTTEKIRHDNSPTAFNLQPDYHLECMAPRLQQLPSVDPRLLEDAGRALDEIRPYMSDTDDDNDRNDHDTELDFHDALVDAVAGLQASPASGYLQFISIYGVWYEMPHDRFKTFLDPDNLVAQLLLAYFVCLQLLMVPLAAHEWPHRADILRVRVLSGTVEWAEAIFDRLEASDLRGLLDWPREIIAIVRAEINGQVLQSTPVLQLHLAENNLSPQSTVLMAL</sequence>
<dbReference type="SMART" id="SM00066">
    <property type="entry name" value="GAL4"/>
    <property type="match status" value="1"/>
</dbReference>
<dbReference type="InterPro" id="IPR053157">
    <property type="entry name" value="Sterol_Uptake_Regulator"/>
</dbReference>
<dbReference type="AlphaFoldDB" id="W9YEJ1"/>
<evidence type="ECO:0000256" key="3">
    <source>
        <dbReference type="ARBA" id="ARBA00023163"/>
    </source>
</evidence>
<reference evidence="7 8" key="1">
    <citation type="submission" date="2013-03" db="EMBL/GenBank/DDBJ databases">
        <title>The Genome Sequence of Capronia coronata CBS 617.96.</title>
        <authorList>
            <consortium name="The Broad Institute Genomics Platform"/>
            <person name="Cuomo C."/>
            <person name="de Hoog S."/>
            <person name="Gorbushina A."/>
            <person name="Walker B."/>
            <person name="Young S.K."/>
            <person name="Zeng Q."/>
            <person name="Gargeya S."/>
            <person name="Fitzgerald M."/>
            <person name="Haas B."/>
            <person name="Abouelleil A."/>
            <person name="Allen A.W."/>
            <person name="Alvarado L."/>
            <person name="Arachchi H.M."/>
            <person name="Berlin A.M."/>
            <person name="Chapman S.B."/>
            <person name="Gainer-Dewar J."/>
            <person name="Goldberg J."/>
            <person name="Griggs A."/>
            <person name="Gujja S."/>
            <person name="Hansen M."/>
            <person name="Howarth C."/>
            <person name="Imamovic A."/>
            <person name="Ireland A."/>
            <person name="Larimer J."/>
            <person name="McCowan C."/>
            <person name="Murphy C."/>
            <person name="Pearson M."/>
            <person name="Poon T.W."/>
            <person name="Priest M."/>
            <person name="Roberts A."/>
            <person name="Saif S."/>
            <person name="Shea T."/>
            <person name="Sisk P."/>
            <person name="Sykes S."/>
            <person name="Wortman J."/>
            <person name="Nusbaum C."/>
            <person name="Birren B."/>
        </authorList>
    </citation>
    <scope>NUCLEOTIDE SEQUENCE [LARGE SCALE GENOMIC DNA]</scope>
    <source>
        <strain evidence="7 8">CBS 617.96</strain>
    </source>
</reference>
<feature type="region of interest" description="Disordered" evidence="5">
    <location>
        <begin position="1"/>
        <end position="81"/>
    </location>
</feature>
<feature type="domain" description="Zn(2)-C6 fungal-type" evidence="6">
    <location>
        <begin position="78"/>
        <end position="108"/>
    </location>
</feature>
<dbReference type="STRING" id="1182541.W9YEJ1"/>
<evidence type="ECO:0000259" key="6">
    <source>
        <dbReference type="PROSITE" id="PS50048"/>
    </source>
</evidence>
<dbReference type="InterPro" id="IPR021858">
    <property type="entry name" value="Fun_TF"/>
</dbReference>
<dbReference type="CDD" id="cd00067">
    <property type="entry name" value="GAL4"/>
    <property type="match status" value="1"/>
</dbReference>
<comment type="caution">
    <text evidence="7">The sequence shown here is derived from an EMBL/GenBank/DDBJ whole genome shotgun (WGS) entry which is preliminary data.</text>
</comment>
<dbReference type="PANTHER" id="PTHR47784:SF7">
    <property type="entry name" value="ZN(II)2CYS6 TRANSCRIPTION FACTOR (EUROFUNG)"/>
    <property type="match status" value="1"/>
</dbReference>
<dbReference type="PANTHER" id="PTHR47784">
    <property type="entry name" value="STEROL UPTAKE CONTROL PROTEIN 2"/>
    <property type="match status" value="1"/>
</dbReference>
<evidence type="ECO:0000256" key="2">
    <source>
        <dbReference type="ARBA" id="ARBA00023125"/>
    </source>
</evidence>
<keyword evidence="3" id="KW-0804">Transcription</keyword>
<dbReference type="SUPFAM" id="SSF57701">
    <property type="entry name" value="Zn2/Cys6 DNA-binding domain"/>
    <property type="match status" value="1"/>
</dbReference>
<evidence type="ECO:0000256" key="1">
    <source>
        <dbReference type="ARBA" id="ARBA00023015"/>
    </source>
</evidence>
<feature type="compositionally biased region" description="Low complexity" evidence="5">
    <location>
        <begin position="1"/>
        <end position="20"/>
    </location>
</feature>
<dbReference type="Proteomes" id="UP000019484">
    <property type="component" value="Unassembled WGS sequence"/>
</dbReference>
<feature type="compositionally biased region" description="Polar residues" evidence="5">
    <location>
        <begin position="115"/>
        <end position="131"/>
    </location>
</feature>
<dbReference type="OrthoDB" id="416217at2759"/>
<dbReference type="eggNOG" id="ENOG502SNQY">
    <property type="taxonomic scope" value="Eukaryota"/>
</dbReference>
<dbReference type="PROSITE" id="PS00463">
    <property type="entry name" value="ZN2_CY6_FUNGAL_1"/>
    <property type="match status" value="1"/>
</dbReference>
<evidence type="ECO:0000256" key="5">
    <source>
        <dbReference type="SAM" id="MobiDB-lite"/>
    </source>
</evidence>
<proteinExistence type="predicted"/>
<keyword evidence="8" id="KW-1185">Reference proteome</keyword>
<feature type="region of interest" description="Disordered" evidence="5">
    <location>
        <begin position="111"/>
        <end position="131"/>
    </location>
</feature>
<dbReference type="Gene3D" id="4.10.240.10">
    <property type="entry name" value="Zn(2)-C6 fungal-type DNA-binding domain"/>
    <property type="match status" value="1"/>
</dbReference>
<dbReference type="InterPro" id="IPR036864">
    <property type="entry name" value="Zn2-C6_fun-type_DNA-bd_sf"/>
</dbReference>
<dbReference type="GO" id="GO:0001228">
    <property type="term" value="F:DNA-binding transcription activator activity, RNA polymerase II-specific"/>
    <property type="evidence" value="ECO:0007669"/>
    <property type="project" value="TreeGrafter"/>
</dbReference>
<evidence type="ECO:0000313" key="8">
    <source>
        <dbReference type="Proteomes" id="UP000019484"/>
    </source>
</evidence>
<gene>
    <name evidence="7" type="ORF">A1O1_04610</name>
</gene>
<dbReference type="InterPro" id="IPR001138">
    <property type="entry name" value="Zn2Cys6_DnaBD"/>
</dbReference>
<evidence type="ECO:0000256" key="4">
    <source>
        <dbReference type="ARBA" id="ARBA00023242"/>
    </source>
</evidence>
<dbReference type="PROSITE" id="PS50048">
    <property type="entry name" value="ZN2_CY6_FUNGAL_2"/>
    <property type="match status" value="1"/>
</dbReference>
<protein>
    <recommendedName>
        <fullName evidence="6">Zn(2)-C6 fungal-type domain-containing protein</fullName>
    </recommendedName>
</protein>
<organism evidence="7 8">
    <name type="scientific">Capronia coronata CBS 617.96</name>
    <dbReference type="NCBI Taxonomy" id="1182541"/>
    <lineage>
        <taxon>Eukaryota</taxon>
        <taxon>Fungi</taxon>
        <taxon>Dikarya</taxon>
        <taxon>Ascomycota</taxon>
        <taxon>Pezizomycotina</taxon>
        <taxon>Eurotiomycetes</taxon>
        <taxon>Chaetothyriomycetidae</taxon>
        <taxon>Chaetothyriales</taxon>
        <taxon>Herpotrichiellaceae</taxon>
        <taxon>Capronia</taxon>
    </lineage>
</organism>
<accession>W9YEJ1</accession>
<name>W9YEJ1_9EURO</name>
<dbReference type="PRINTS" id="PR00755">
    <property type="entry name" value="AFLATOXINBRP"/>
</dbReference>
<dbReference type="EMBL" id="AMWN01000004">
    <property type="protein sequence ID" value="EXJ87686.1"/>
    <property type="molecule type" value="Genomic_DNA"/>
</dbReference>
<dbReference type="GO" id="GO:0003677">
    <property type="term" value="F:DNA binding"/>
    <property type="evidence" value="ECO:0007669"/>
    <property type="project" value="UniProtKB-KW"/>
</dbReference>
<dbReference type="GO" id="GO:0008270">
    <property type="term" value="F:zinc ion binding"/>
    <property type="evidence" value="ECO:0007669"/>
    <property type="project" value="InterPro"/>
</dbReference>
<keyword evidence="1" id="KW-0805">Transcription regulation</keyword>
<dbReference type="Pfam" id="PF11951">
    <property type="entry name" value="Fungal_trans_2"/>
    <property type="match status" value="1"/>
</dbReference>
<evidence type="ECO:0000313" key="7">
    <source>
        <dbReference type="EMBL" id="EXJ87686.1"/>
    </source>
</evidence>
<keyword evidence="2" id="KW-0238">DNA-binding</keyword>
<dbReference type="HOGENOM" id="CLU_027371_4_1_1"/>
<dbReference type="RefSeq" id="XP_007723692.1">
    <property type="nucleotide sequence ID" value="XM_007725502.1"/>
</dbReference>